<name>A0A9I9CNZ4_CUCME</name>
<proteinExistence type="predicted"/>
<reference evidence="1" key="1">
    <citation type="submission" date="2023-03" db="UniProtKB">
        <authorList>
            <consortium name="EnsemblPlants"/>
        </authorList>
    </citation>
    <scope>IDENTIFICATION</scope>
</reference>
<accession>A0A9I9CNZ4</accession>
<dbReference type="Gramene" id="MELO3C006419.2.1">
    <property type="protein sequence ID" value="MELO3C006419.2.1"/>
    <property type="gene ID" value="MELO3C006419.2"/>
</dbReference>
<organism evidence="1">
    <name type="scientific">Cucumis melo</name>
    <name type="common">Muskmelon</name>
    <dbReference type="NCBI Taxonomy" id="3656"/>
    <lineage>
        <taxon>Eukaryota</taxon>
        <taxon>Viridiplantae</taxon>
        <taxon>Streptophyta</taxon>
        <taxon>Embryophyta</taxon>
        <taxon>Tracheophyta</taxon>
        <taxon>Spermatophyta</taxon>
        <taxon>Magnoliopsida</taxon>
        <taxon>eudicotyledons</taxon>
        <taxon>Gunneridae</taxon>
        <taxon>Pentapetalae</taxon>
        <taxon>rosids</taxon>
        <taxon>fabids</taxon>
        <taxon>Cucurbitales</taxon>
        <taxon>Cucurbitaceae</taxon>
        <taxon>Benincaseae</taxon>
        <taxon>Cucumis</taxon>
    </lineage>
</organism>
<sequence>MDSNFLTVKSYEQRLNTKSQKKIQTLMLSLTYSVSENEFQRSFVRYVVPGFSEESQRKTKEASVAARKKRKKIVDHELDYQHENDMSSCAVDYFEIPLTSRGET</sequence>
<dbReference type="EnsemblPlants" id="MELO3C006419.2.1">
    <property type="protein sequence ID" value="MELO3C006419.2.1"/>
    <property type="gene ID" value="MELO3C006419.2"/>
</dbReference>
<dbReference type="AlphaFoldDB" id="A0A9I9CNZ4"/>
<evidence type="ECO:0000313" key="1">
    <source>
        <dbReference type="EnsemblPlants" id="MELO3C006419.2.1"/>
    </source>
</evidence>
<protein>
    <submittedName>
        <fullName evidence="1">Uncharacterized protein</fullName>
    </submittedName>
</protein>